<sequence>MSDVGGPTNAGAVALAVLGVAAAALWADRRAAALRVAGVREEVKLHDEAVAAIENAHEQILKARRAADRLRDYQVTVDVRARLESAFTEELEAEVKEATGDTKPPEFLLMLQDRSQWPDLKERVDRLLQPTSPNVATTEPVHARAALLDAINAESGIWTASRALALLESRGWRTESARPVNLVGNLLGVMAREGEIARAGRGEYKSLQPTVPSSAQEEIAPGIMQPAPGAWIFDTATTSASLVTDKSGPSKERG</sequence>
<gene>
    <name evidence="2" type="ORF">Ahu01nite_056300</name>
</gene>
<dbReference type="EMBL" id="BOMN01000079">
    <property type="protein sequence ID" value="GIE22528.1"/>
    <property type="molecule type" value="Genomic_DNA"/>
</dbReference>
<accession>A0ABQ3ZVD2</accession>
<protein>
    <submittedName>
        <fullName evidence="2">Uncharacterized protein</fullName>
    </submittedName>
</protein>
<comment type="caution">
    <text evidence="2">The sequence shown here is derived from an EMBL/GenBank/DDBJ whole genome shotgun (WGS) entry which is preliminary data.</text>
</comment>
<name>A0ABQ3ZVD2_9ACTN</name>
<keyword evidence="1" id="KW-0812">Transmembrane</keyword>
<reference evidence="2 3" key="1">
    <citation type="submission" date="2021-01" db="EMBL/GenBank/DDBJ databases">
        <title>Whole genome shotgun sequence of Actinoplanes humidus NBRC 14915.</title>
        <authorList>
            <person name="Komaki H."/>
            <person name="Tamura T."/>
        </authorList>
    </citation>
    <scope>NUCLEOTIDE SEQUENCE [LARGE SCALE GENOMIC DNA]</scope>
    <source>
        <strain evidence="2 3">NBRC 14915</strain>
    </source>
</reference>
<feature type="transmembrane region" description="Helical" evidence="1">
    <location>
        <begin position="6"/>
        <end position="27"/>
    </location>
</feature>
<evidence type="ECO:0000313" key="3">
    <source>
        <dbReference type="Proteomes" id="UP000603200"/>
    </source>
</evidence>
<dbReference type="Proteomes" id="UP000603200">
    <property type="component" value="Unassembled WGS sequence"/>
</dbReference>
<dbReference type="RefSeq" id="WP_203839619.1">
    <property type="nucleotide sequence ID" value="NZ_BAAATV010000022.1"/>
</dbReference>
<proteinExistence type="predicted"/>
<evidence type="ECO:0000313" key="2">
    <source>
        <dbReference type="EMBL" id="GIE22528.1"/>
    </source>
</evidence>
<keyword evidence="1" id="KW-0472">Membrane</keyword>
<keyword evidence="3" id="KW-1185">Reference proteome</keyword>
<organism evidence="2 3">
    <name type="scientific">Winogradskya humida</name>
    <dbReference type="NCBI Taxonomy" id="113566"/>
    <lineage>
        <taxon>Bacteria</taxon>
        <taxon>Bacillati</taxon>
        <taxon>Actinomycetota</taxon>
        <taxon>Actinomycetes</taxon>
        <taxon>Micromonosporales</taxon>
        <taxon>Micromonosporaceae</taxon>
        <taxon>Winogradskya</taxon>
    </lineage>
</organism>
<keyword evidence="1" id="KW-1133">Transmembrane helix</keyword>
<evidence type="ECO:0000256" key="1">
    <source>
        <dbReference type="SAM" id="Phobius"/>
    </source>
</evidence>